<dbReference type="RefSeq" id="YP_005087042.1">
    <property type="nucleotide sequence ID" value="NC_016651.1"/>
</dbReference>
<name>G9FGW3_9CAUD</name>
<organism evidence="1 2">
    <name type="scientific">Rhodococcus phage RRH1</name>
    <dbReference type="NCBI Taxonomy" id="1109717"/>
    <lineage>
        <taxon>Viruses</taxon>
        <taxon>Duplodnaviria</taxon>
        <taxon>Heunggongvirae</taxon>
        <taxon>Uroviricota</taxon>
        <taxon>Caudoviricetes</taxon>
        <taxon>Caudoviricetes incertae sedis</taxon>
        <taxon>Edwardsroadvirus</taxon>
        <taxon>Edwardsroadvirus RRH1</taxon>
    </lineage>
</organism>
<keyword evidence="2" id="KW-1185">Reference proteome</keyword>
<dbReference type="KEGG" id="vg:11541245"/>
<sequence length="39" mass="4281">MRTSYPGSFPVTVRRVGPVSFLDPVLGLVTVDGDPHVRR</sequence>
<dbReference type="EMBL" id="JN116822">
    <property type="protein sequence ID" value="AEV51852.1"/>
    <property type="molecule type" value="Genomic_DNA"/>
</dbReference>
<dbReference type="Proteomes" id="UP000005428">
    <property type="component" value="Segment"/>
</dbReference>
<proteinExistence type="predicted"/>
<evidence type="ECO:0000313" key="2">
    <source>
        <dbReference type="Proteomes" id="UP000005428"/>
    </source>
</evidence>
<dbReference type="GeneID" id="11541245"/>
<reference evidence="1 2" key="1">
    <citation type="submission" date="2011-06" db="EMBL/GenBank/DDBJ databases">
        <title>Small but sufficient: a novel Rhodococcus phage RRH1.</title>
        <authorList>
            <person name="Petrovski S."/>
        </authorList>
    </citation>
    <scope>NUCLEOTIDE SEQUENCE [LARGE SCALE GENOMIC DNA]</scope>
</reference>
<protein>
    <submittedName>
        <fullName evidence="1">Uncharacterized protein</fullName>
    </submittedName>
</protein>
<accession>G9FGW3</accession>
<evidence type="ECO:0000313" key="1">
    <source>
        <dbReference type="EMBL" id="AEV51852.1"/>
    </source>
</evidence>